<sequence>MHPATRLMCALERNYLVCEDAHESTNQYSKELDELQCIQFSCSVPVTNRREFIEIEGQGLSSSFFPFIVAEEDVVSEIRVLEPLVELSETDPDIEGTGKIKAKCLASQHHVIRPRVLGLTHSTMLLTVGRYPAEFIDGRIGIITPYKCQFSLLRSRFLSAFGSSNIADIELNTVNGFQGREVDILLLSTARAAQSSSATSQLSYWLCCWYETDANRSTTST</sequence>
<evidence type="ECO:0000259" key="1">
    <source>
        <dbReference type="Pfam" id="PF13087"/>
    </source>
</evidence>
<accession>A0A9D4ZV50</accession>
<dbReference type="Pfam" id="PF13087">
    <property type="entry name" value="AAA_12"/>
    <property type="match status" value="1"/>
</dbReference>
<dbReference type="Gene3D" id="3.40.50.300">
    <property type="entry name" value="P-loop containing nucleotide triphosphate hydrolases"/>
    <property type="match status" value="1"/>
</dbReference>
<organism evidence="2 3">
    <name type="scientific">Pisum sativum</name>
    <name type="common">Garden pea</name>
    <name type="synonym">Lathyrus oleraceus</name>
    <dbReference type="NCBI Taxonomy" id="3888"/>
    <lineage>
        <taxon>Eukaryota</taxon>
        <taxon>Viridiplantae</taxon>
        <taxon>Streptophyta</taxon>
        <taxon>Embryophyta</taxon>
        <taxon>Tracheophyta</taxon>
        <taxon>Spermatophyta</taxon>
        <taxon>Magnoliopsida</taxon>
        <taxon>eudicotyledons</taxon>
        <taxon>Gunneridae</taxon>
        <taxon>Pentapetalae</taxon>
        <taxon>rosids</taxon>
        <taxon>fabids</taxon>
        <taxon>Fabales</taxon>
        <taxon>Fabaceae</taxon>
        <taxon>Papilionoideae</taxon>
        <taxon>50 kb inversion clade</taxon>
        <taxon>NPAAA clade</taxon>
        <taxon>Hologalegina</taxon>
        <taxon>IRL clade</taxon>
        <taxon>Fabeae</taxon>
        <taxon>Lathyrus</taxon>
    </lineage>
</organism>
<dbReference type="PANTHER" id="PTHR10887:SF495">
    <property type="entry name" value="HELICASE SENATAXIN ISOFORM X1-RELATED"/>
    <property type="match status" value="1"/>
</dbReference>
<dbReference type="Pfam" id="PF26102">
    <property type="entry name" value="Ig_SPL7"/>
    <property type="match status" value="1"/>
</dbReference>
<gene>
    <name evidence="2" type="ORF">KIW84_072439</name>
</gene>
<reference evidence="2 3" key="1">
    <citation type="journal article" date="2022" name="Nat. Genet.">
        <title>Improved pea reference genome and pan-genome highlight genomic features and evolutionary characteristics.</title>
        <authorList>
            <person name="Yang T."/>
            <person name="Liu R."/>
            <person name="Luo Y."/>
            <person name="Hu S."/>
            <person name="Wang D."/>
            <person name="Wang C."/>
            <person name="Pandey M.K."/>
            <person name="Ge S."/>
            <person name="Xu Q."/>
            <person name="Li N."/>
            <person name="Li G."/>
            <person name="Huang Y."/>
            <person name="Saxena R.K."/>
            <person name="Ji Y."/>
            <person name="Li M."/>
            <person name="Yan X."/>
            <person name="He Y."/>
            <person name="Liu Y."/>
            <person name="Wang X."/>
            <person name="Xiang C."/>
            <person name="Varshney R.K."/>
            <person name="Ding H."/>
            <person name="Gao S."/>
            <person name="Zong X."/>
        </authorList>
    </citation>
    <scope>NUCLEOTIDE SEQUENCE [LARGE SCALE GENOMIC DNA]</scope>
    <source>
        <strain evidence="2 3">cv. Zhongwan 6</strain>
    </source>
</reference>
<dbReference type="InterPro" id="IPR027417">
    <property type="entry name" value="P-loop_NTPase"/>
</dbReference>
<evidence type="ECO:0000313" key="2">
    <source>
        <dbReference type="EMBL" id="KAI5385836.1"/>
    </source>
</evidence>
<proteinExistence type="predicted"/>
<evidence type="ECO:0000313" key="3">
    <source>
        <dbReference type="Proteomes" id="UP001058974"/>
    </source>
</evidence>
<dbReference type="PANTHER" id="PTHR10887">
    <property type="entry name" value="DNA2/NAM7 HELICASE FAMILY"/>
    <property type="match status" value="1"/>
</dbReference>
<dbReference type="AlphaFoldDB" id="A0A9D4ZV50"/>
<protein>
    <recommendedName>
        <fullName evidence="1">DNA2/NAM7 helicase-like C-terminal domain-containing protein</fullName>
    </recommendedName>
</protein>
<dbReference type="EMBL" id="JAMSHJ010000007">
    <property type="protein sequence ID" value="KAI5385836.1"/>
    <property type="molecule type" value="Genomic_DNA"/>
</dbReference>
<comment type="caution">
    <text evidence="2">The sequence shown here is derived from an EMBL/GenBank/DDBJ whole genome shotgun (WGS) entry which is preliminary data.</text>
</comment>
<feature type="domain" description="DNA2/NAM7 helicase-like C-terminal" evidence="1">
    <location>
        <begin position="134"/>
        <end position="196"/>
    </location>
</feature>
<dbReference type="InterPro" id="IPR041679">
    <property type="entry name" value="DNA2/NAM7-like_C"/>
</dbReference>
<dbReference type="SUPFAM" id="SSF52540">
    <property type="entry name" value="P-loop containing nucleoside triphosphate hydrolases"/>
    <property type="match status" value="1"/>
</dbReference>
<dbReference type="InterPro" id="IPR045055">
    <property type="entry name" value="DNA2/NAM7-like"/>
</dbReference>
<name>A0A9D4ZV50_PEA</name>
<keyword evidence="3" id="KW-1185">Reference proteome</keyword>
<dbReference type="Gramene" id="Psat07G0243900-T1">
    <property type="protein sequence ID" value="KAI5385836.1"/>
    <property type="gene ID" value="KIW84_072439"/>
</dbReference>
<dbReference type="Proteomes" id="UP001058974">
    <property type="component" value="Chromosome 7"/>
</dbReference>